<evidence type="ECO:0000313" key="2">
    <source>
        <dbReference type="Proteomes" id="UP001211065"/>
    </source>
</evidence>
<proteinExistence type="predicted"/>
<keyword evidence="2" id="KW-1185">Reference proteome</keyword>
<accession>A0AAD5Y2P3</accession>
<organism evidence="1 2">
    <name type="scientific">Clydaea vesicula</name>
    <dbReference type="NCBI Taxonomy" id="447962"/>
    <lineage>
        <taxon>Eukaryota</taxon>
        <taxon>Fungi</taxon>
        <taxon>Fungi incertae sedis</taxon>
        <taxon>Chytridiomycota</taxon>
        <taxon>Chytridiomycota incertae sedis</taxon>
        <taxon>Chytridiomycetes</taxon>
        <taxon>Lobulomycetales</taxon>
        <taxon>Lobulomycetaceae</taxon>
        <taxon>Clydaea</taxon>
    </lineage>
</organism>
<sequence>MKGQKSYTNTCKVVTRPFSFLEKRGEDAIFTLNSDLNKKIMAKFQNGEKNFLFKDLNENNFFELKKSIEDKLHKCKRYDNLLDTRRLMYLEECFELAIPRFSQFRGLLTEIKKVYANALKNNLYTEQEKLYLKSKIQNLLFETGNEKAIINQQNINKELVESIRITKNSNLMMAIKDREDNVKFVRIIGKLYDYELLASTGNEENTEALKLRGRWEYILSWLEERLEKFPNSYLNGLLENMKNHPEFYRPFFLGINQMDADQIIDPELFKLKLKLEEMHSMIKSVKEALKSFDEQILSSELKLKEREEKNLDLKVLLDSLKLKIAKKEADLLAKT</sequence>
<gene>
    <name evidence="1" type="ORF">HK099_007647</name>
</gene>
<evidence type="ECO:0000313" key="1">
    <source>
        <dbReference type="EMBL" id="KAJ3224927.1"/>
    </source>
</evidence>
<protein>
    <submittedName>
        <fullName evidence="1">Uncharacterized protein</fullName>
    </submittedName>
</protein>
<name>A0AAD5Y2P3_9FUNG</name>
<dbReference type="Proteomes" id="UP001211065">
    <property type="component" value="Unassembled WGS sequence"/>
</dbReference>
<reference evidence="1" key="1">
    <citation type="submission" date="2020-05" db="EMBL/GenBank/DDBJ databases">
        <title>Phylogenomic resolution of chytrid fungi.</title>
        <authorList>
            <person name="Stajich J.E."/>
            <person name="Amses K."/>
            <person name="Simmons R."/>
            <person name="Seto K."/>
            <person name="Myers J."/>
            <person name="Bonds A."/>
            <person name="Quandt C.A."/>
            <person name="Barry K."/>
            <person name="Liu P."/>
            <person name="Grigoriev I."/>
            <person name="Longcore J.E."/>
            <person name="James T.Y."/>
        </authorList>
    </citation>
    <scope>NUCLEOTIDE SEQUENCE</scope>
    <source>
        <strain evidence="1">JEL0476</strain>
    </source>
</reference>
<comment type="caution">
    <text evidence="1">The sequence shown here is derived from an EMBL/GenBank/DDBJ whole genome shotgun (WGS) entry which is preliminary data.</text>
</comment>
<dbReference type="AlphaFoldDB" id="A0AAD5Y2P3"/>
<dbReference type="EMBL" id="JADGJW010000076">
    <property type="protein sequence ID" value="KAJ3224927.1"/>
    <property type="molecule type" value="Genomic_DNA"/>
</dbReference>